<dbReference type="OMA" id="ALRCTTN"/>
<name>L8WIM4_THACA</name>
<organism evidence="3 4">
    <name type="scientific">Thanatephorus cucumeris (strain AG1-IA)</name>
    <name type="common">Rice sheath blight fungus</name>
    <name type="synonym">Rhizoctonia solani</name>
    <dbReference type="NCBI Taxonomy" id="983506"/>
    <lineage>
        <taxon>Eukaryota</taxon>
        <taxon>Fungi</taxon>
        <taxon>Dikarya</taxon>
        <taxon>Basidiomycota</taxon>
        <taxon>Agaricomycotina</taxon>
        <taxon>Agaricomycetes</taxon>
        <taxon>Cantharellales</taxon>
        <taxon>Ceratobasidiaceae</taxon>
        <taxon>Rhizoctonia</taxon>
        <taxon>Rhizoctonia solani AG-1</taxon>
    </lineage>
</organism>
<accession>L8WIM4</accession>
<dbReference type="AlphaFoldDB" id="L8WIM4"/>
<keyword evidence="2" id="KW-0472">Membrane</keyword>
<sequence length="716" mass="77564">MTRVRRRGIEGLTLNVSGWSNDTRSDRTYARSREKRSWQPIYAVSQTIRRNLRLHIYSWIKPLNNWGLPKQQITETGIEKGCAARDSGDGSYLTSVLTSSCLYLIRAPATNGIHLDSPHIMDDNQQLSEEQVMNGFHAFLVSALRHAKVERLLDDELLASAEADLMICGPALCLYFAALRSNTNPPGVPLPRPRGSDEPQKRLTAITCPPGFLPFFELWARAVPKIQSLAPEHTYDLASIICGKAPVTLPADIPSPFPESPTAEQTILSKVHAIAADLRAVAIEISQRRSFQVRYQEDLQAALNLGDPTSPGGPRTVPATAKFVPPPGYEEAASASPHSAVLCGKISEPSVYTSVPSSKAPSYGYGLGMPASPPLNSRQSSTDRRYAELPPLPPGTPEAGQEPFVGGFAPPGSPRTPISGGGGFGSPNGESMPGGWAPLRVPQRSSTPTPSRPNTAYGHRATQSATLPVPGSSSIPRPASPSLLTANDPAITIIRETLYAGLADALVEAPELLDLLETDPTSKLGPRLTTNGVLTVVCIGTYFAAVGLAILNVSLTSVTPRGSIRAVLGQELTLEACPQPLRPLMMEFAAIGESEIAEEDDRRAMHLAERGMDIPEPRIDRLKRTLQTGVAAQRQEERAARRNTRRLARERERGRSIHHQEEGEDTSGSDEGRQSPSSSTVRFANRLNELALRMTSLPTFKQRQQEVFSILKGVRA</sequence>
<dbReference type="EMBL" id="AFRT01003228">
    <property type="protein sequence ID" value="ELU36592.1"/>
    <property type="molecule type" value="Genomic_DNA"/>
</dbReference>
<keyword evidence="4" id="KW-1185">Reference proteome</keyword>
<keyword evidence="2" id="KW-0812">Transmembrane</keyword>
<dbReference type="HOGENOM" id="CLU_025806_0_0_1"/>
<dbReference type="Proteomes" id="UP000011668">
    <property type="component" value="Unassembled WGS sequence"/>
</dbReference>
<reference evidence="3 4" key="1">
    <citation type="journal article" date="2013" name="Nat. Commun.">
        <title>The evolution and pathogenic mechanisms of the rice sheath blight pathogen.</title>
        <authorList>
            <person name="Zheng A."/>
            <person name="Lin R."/>
            <person name="Xu L."/>
            <person name="Qin P."/>
            <person name="Tang C."/>
            <person name="Ai P."/>
            <person name="Zhang D."/>
            <person name="Liu Y."/>
            <person name="Sun Z."/>
            <person name="Feng H."/>
            <person name="Wang Y."/>
            <person name="Chen Y."/>
            <person name="Liang X."/>
            <person name="Fu R."/>
            <person name="Li Q."/>
            <person name="Zhang J."/>
            <person name="Yu X."/>
            <person name="Xie Z."/>
            <person name="Ding L."/>
            <person name="Guan P."/>
            <person name="Tang J."/>
            <person name="Liang Y."/>
            <person name="Wang S."/>
            <person name="Deng Q."/>
            <person name="Li S."/>
            <person name="Zhu J."/>
            <person name="Wang L."/>
            <person name="Liu H."/>
            <person name="Li P."/>
        </authorList>
    </citation>
    <scope>NUCLEOTIDE SEQUENCE [LARGE SCALE GENOMIC DNA]</scope>
    <source>
        <strain evidence="4">AG-1 IA</strain>
    </source>
</reference>
<keyword evidence="2" id="KW-1133">Transmembrane helix</keyword>
<evidence type="ECO:0000256" key="2">
    <source>
        <dbReference type="SAM" id="Phobius"/>
    </source>
</evidence>
<evidence type="ECO:0000313" key="3">
    <source>
        <dbReference type="EMBL" id="ELU36592.1"/>
    </source>
</evidence>
<evidence type="ECO:0000256" key="1">
    <source>
        <dbReference type="SAM" id="MobiDB-lite"/>
    </source>
</evidence>
<dbReference type="STRING" id="983506.L8WIM4"/>
<feature type="transmembrane region" description="Helical" evidence="2">
    <location>
        <begin position="532"/>
        <end position="555"/>
    </location>
</feature>
<protein>
    <submittedName>
        <fullName evidence="3">Uncharacterized protein</fullName>
    </submittedName>
</protein>
<feature type="compositionally biased region" description="Basic and acidic residues" evidence="1">
    <location>
        <begin position="647"/>
        <end position="661"/>
    </location>
</feature>
<proteinExistence type="predicted"/>
<feature type="compositionally biased region" description="Low complexity" evidence="1">
    <location>
        <begin position="440"/>
        <end position="455"/>
    </location>
</feature>
<feature type="region of interest" description="Disordered" evidence="1">
    <location>
        <begin position="629"/>
        <end position="680"/>
    </location>
</feature>
<comment type="caution">
    <text evidence="3">The sequence shown here is derived from an EMBL/GenBank/DDBJ whole genome shotgun (WGS) entry which is preliminary data.</text>
</comment>
<feature type="region of interest" description="Disordered" evidence="1">
    <location>
        <begin position="370"/>
        <end position="459"/>
    </location>
</feature>
<dbReference type="OrthoDB" id="3360715at2759"/>
<evidence type="ECO:0000313" key="4">
    <source>
        <dbReference type="Proteomes" id="UP000011668"/>
    </source>
</evidence>
<gene>
    <name evidence="3" type="ORF">AG1IA_09371</name>
</gene>